<proteinExistence type="predicted"/>
<dbReference type="AlphaFoldDB" id="A0A834RLD0"/>
<dbReference type="EMBL" id="NQIK02000010">
    <property type="protein sequence ID" value="KAF7565621.1"/>
    <property type="molecule type" value="Genomic_DNA"/>
</dbReference>
<dbReference type="RefSeq" id="XP_065959429.1">
    <property type="nucleotide sequence ID" value="XM_066104865.1"/>
</dbReference>
<name>A0A834RLD0_9PLEO</name>
<protein>
    <submittedName>
        <fullName evidence="2">Uncharacterized protein</fullName>
    </submittedName>
</protein>
<reference evidence="2" key="1">
    <citation type="journal article" date="2018" name="BMC Genomics">
        <title>Comparative genomics of the wheat fungal pathogen Pyrenophora tritici-repentis reveals chromosomal variations and genome plasticity.</title>
        <authorList>
            <person name="Moolhuijzen P."/>
            <person name="See P.T."/>
            <person name="Hane J.K."/>
            <person name="Shi G."/>
            <person name="Liu Z."/>
            <person name="Oliver R.P."/>
            <person name="Moffat C.S."/>
        </authorList>
    </citation>
    <scope>NUCLEOTIDE SEQUENCE [LARGE SCALE GENOMIC DNA]</scope>
    <source>
        <strain evidence="2">M4</strain>
    </source>
</reference>
<keyword evidence="1" id="KW-0812">Transmembrane</keyword>
<dbReference type="GeneID" id="90954976"/>
<evidence type="ECO:0000313" key="3">
    <source>
        <dbReference type="Proteomes" id="UP000245464"/>
    </source>
</evidence>
<evidence type="ECO:0000256" key="1">
    <source>
        <dbReference type="SAM" id="Phobius"/>
    </source>
</evidence>
<accession>A0A834RLD0</accession>
<evidence type="ECO:0000313" key="2">
    <source>
        <dbReference type="EMBL" id="KAF7565621.1"/>
    </source>
</evidence>
<feature type="transmembrane region" description="Helical" evidence="1">
    <location>
        <begin position="34"/>
        <end position="54"/>
    </location>
</feature>
<gene>
    <name evidence="2" type="ORF">PtrM4_050550</name>
</gene>
<organism evidence="2 3">
    <name type="scientific">Pyrenophora tritici-repentis</name>
    <dbReference type="NCBI Taxonomy" id="45151"/>
    <lineage>
        <taxon>Eukaryota</taxon>
        <taxon>Fungi</taxon>
        <taxon>Dikarya</taxon>
        <taxon>Ascomycota</taxon>
        <taxon>Pezizomycotina</taxon>
        <taxon>Dothideomycetes</taxon>
        <taxon>Pleosporomycetidae</taxon>
        <taxon>Pleosporales</taxon>
        <taxon>Pleosporineae</taxon>
        <taxon>Pleosporaceae</taxon>
        <taxon>Pyrenophora</taxon>
    </lineage>
</organism>
<sequence>MPTALVVILILVPPLVPALIIRVFHVITKVLNSINHVIPLILNVLWNILDRLNLVSSPTSRVLREVLHIVNGIVVCVLGAADLLASPVCYVLGCVF</sequence>
<comment type="caution">
    <text evidence="2">The sequence shown here is derived from an EMBL/GenBank/DDBJ whole genome shotgun (WGS) entry which is preliminary data.</text>
</comment>
<dbReference type="KEGG" id="ptrr:90954976"/>
<dbReference type="Proteomes" id="UP000245464">
    <property type="component" value="Chromosome 10"/>
</dbReference>
<keyword evidence="1" id="KW-1133">Transmembrane helix</keyword>
<feature type="transmembrane region" description="Helical" evidence="1">
    <location>
        <begin position="66"/>
        <end position="93"/>
    </location>
</feature>
<keyword evidence="1" id="KW-0472">Membrane</keyword>